<dbReference type="Gene3D" id="3.40.50.2300">
    <property type="match status" value="1"/>
</dbReference>
<dbReference type="RefSeq" id="WP_010036983.1">
    <property type="nucleotide sequence ID" value="NZ_CP025958.1"/>
</dbReference>
<dbReference type="PANTHER" id="PTHR43428">
    <property type="entry name" value="ARSENATE REDUCTASE"/>
    <property type="match status" value="1"/>
</dbReference>
<dbReference type="SMART" id="SM00226">
    <property type="entry name" value="LMWPc"/>
    <property type="match status" value="1"/>
</dbReference>
<evidence type="ECO:0000313" key="4">
    <source>
        <dbReference type="Proteomes" id="UP000245802"/>
    </source>
</evidence>
<sequence length="141" mass="15271">MGEGKKRVLFVCVENANRSQMAEAFARIHGGDAVEAFSAGSRPSGKVNPRAIQFMKERGYDLAAHGSKALDEFNGRAIDVAVTMGCGDACPLVLADRREEWQIPDPKELPDDEFRNIRDLIEGKVKTMLEALGVPIKGGAA</sequence>
<feature type="domain" description="Phosphotyrosine protein phosphatase I" evidence="2">
    <location>
        <begin position="6"/>
        <end position="131"/>
    </location>
</feature>
<dbReference type="PANTHER" id="PTHR43428:SF1">
    <property type="entry name" value="ARSENATE REDUCTASE"/>
    <property type="match status" value="1"/>
</dbReference>
<proteinExistence type="predicted"/>
<dbReference type="InterPro" id="IPR036196">
    <property type="entry name" value="Ptyr_pPase_sf"/>
</dbReference>
<dbReference type="SUPFAM" id="SSF52788">
    <property type="entry name" value="Phosphotyrosine protein phosphatases I"/>
    <property type="match status" value="1"/>
</dbReference>
<dbReference type="InterPro" id="IPR023485">
    <property type="entry name" value="Ptyr_pPase"/>
</dbReference>
<dbReference type="Pfam" id="PF01451">
    <property type="entry name" value="LMWPc"/>
    <property type="match status" value="1"/>
</dbReference>
<dbReference type="KEGG" id="gog:C1280_20520"/>
<organism evidence="3 4">
    <name type="scientific">Gemmata obscuriglobus</name>
    <dbReference type="NCBI Taxonomy" id="114"/>
    <lineage>
        <taxon>Bacteria</taxon>
        <taxon>Pseudomonadati</taxon>
        <taxon>Planctomycetota</taxon>
        <taxon>Planctomycetia</taxon>
        <taxon>Gemmatales</taxon>
        <taxon>Gemmataceae</taxon>
        <taxon>Gemmata</taxon>
    </lineage>
</organism>
<gene>
    <name evidence="3" type="ORF">C1280_20520</name>
</gene>
<dbReference type="Proteomes" id="UP000245802">
    <property type="component" value="Chromosome"/>
</dbReference>
<dbReference type="EMBL" id="CP025958">
    <property type="protein sequence ID" value="AWM39133.1"/>
    <property type="molecule type" value="Genomic_DNA"/>
</dbReference>
<reference evidence="3 4" key="1">
    <citation type="submission" date="2018-01" db="EMBL/GenBank/DDBJ databases">
        <title>G. obscuriglobus.</title>
        <authorList>
            <person name="Franke J."/>
            <person name="Blomberg W."/>
            <person name="Selmecki A."/>
        </authorList>
    </citation>
    <scope>NUCLEOTIDE SEQUENCE [LARGE SCALE GENOMIC DNA]</scope>
    <source>
        <strain evidence="3 4">DSM 5831</strain>
    </source>
</reference>
<evidence type="ECO:0000256" key="1">
    <source>
        <dbReference type="ARBA" id="ARBA00022849"/>
    </source>
</evidence>
<dbReference type="GO" id="GO:0046685">
    <property type="term" value="P:response to arsenic-containing substance"/>
    <property type="evidence" value="ECO:0007669"/>
    <property type="project" value="UniProtKB-KW"/>
</dbReference>
<keyword evidence="1" id="KW-0059">Arsenical resistance</keyword>
<dbReference type="OrthoDB" id="9784339at2"/>
<name>A0A2Z3GZE4_9BACT</name>
<evidence type="ECO:0000259" key="2">
    <source>
        <dbReference type="SMART" id="SM00226"/>
    </source>
</evidence>
<evidence type="ECO:0000313" key="3">
    <source>
        <dbReference type="EMBL" id="AWM39133.1"/>
    </source>
</evidence>
<accession>A0A2Z3GZE4</accession>
<keyword evidence="4" id="KW-1185">Reference proteome</keyword>
<protein>
    <submittedName>
        <fullName evidence="3">Arsenate reductase ArsC</fullName>
    </submittedName>
</protein>
<dbReference type="AlphaFoldDB" id="A0A2Z3GZE4"/>
<dbReference type="CDD" id="cd16345">
    <property type="entry name" value="LMWP_ArsC"/>
    <property type="match status" value="1"/>
</dbReference>